<dbReference type="SUPFAM" id="SSF53850">
    <property type="entry name" value="Periplasmic binding protein-like II"/>
    <property type="match status" value="1"/>
</dbReference>
<dbReference type="PROSITE" id="PS51257">
    <property type="entry name" value="PROKAR_LIPOPROTEIN"/>
    <property type="match status" value="1"/>
</dbReference>
<name>A0A1G6YFZ8_9ACTN</name>
<dbReference type="OrthoDB" id="9796817at2"/>
<dbReference type="Gene3D" id="3.40.190.10">
    <property type="entry name" value="Periplasmic binding protein-like II"/>
    <property type="match status" value="1"/>
</dbReference>
<sequence>MKRTKSLAAVACVALISTLAACGGDGGGGGGSTPSDQKFEEAGAGFAKVADAEGPAPEIEGAATGGDVTVYVPLDEGPEDLDPTNGWSVLGNSIQQALTHRSLTQYRKNDESGEMELVPDLATDLGTPNDDFTEWTFTVRDDVKWETGDPITPEEIKYGIERSFDSETFTSGPGQVYSVENIDCGDGYAGPADGDCSGITVEGQDITIKMVKPFPDMDFWGSFMAIGPIPLENSDFPAYGRKPLSNGPYKISEFRPTESLTLVKNDQWDPATDPARHQYVDSWTFKFNQDQQKTDQILLSDSELSSTAISYRLGASNATDLKSKLGDNYIQQTGQCVSYRAPDYTKITDINVRKAIAWAYDFDNVTLAGGNIPGVTRIPASTLMPPGMSGRKEYFPDGEQFTYQPEKAKQLLEEAGQTGMTLTYVYDDSDATLKAAAEAEKKGYEAAGFKVEMIPYQEDYYALYDDKDSDINKRLNLRNVNWCSDWPSASTMIPPLVQAGQPYNTAFFDEPDVQKAIDDIATLPAEEQPTAWGDLDEMIGTEYFPLIPLAYRNELYGAGASIGNFNGDGAMSSINFKDLFVTQ</sequence>
<dbReference type="GO" id="GO:0015833">
    <property type="term" value="P:peptide transport"/>
    <property type="evidence" value="ECO:0007669"/>
    <property type="project" value="TreeGrafter"/>
</dbReference>
<dbReference type="GO" id="GO:0042597">
    <property type="term" value="C:periplasmic space"/>
    <property type="evidence" value="ECO:0007669"/>
    <property type="project" value="UniProtKB-ARBA"/>
</dbReference>
<dbReference type="GO" id="GO:1904680">
    <property type="term" value="F:peptide transmembrane transporter activity"/>
    <property type="evidence" value="ECO:0007669"/>
    <property type="project" value="TreeGrafter"/>
</dbReference>
<dbReference type="STRING" id="1045774.SAMN05421872_1125"/>
<gene>
    <name evidence="2" type="ORF">SAMN05421872_1125</name>
</gene>
<dbReference type="InterPro" id="IPR030678">
    <property type="entry name" value="Peptide/Ni-bd"/>
</dbReference>
<keyword evidence="3" id="KW-1185">Reference proteome</keyword>
<dbReference type="PANTHER" id="PTHR30290">
    <property type="entry name" value="PERIPLASMIC BINDING COMPONENT OF ABC TRANSPORTER"/>
    <property type="match status" value="1"/>
</dbReference>
<feature type="domain" description="Solute-binding protein family 5" evidence="1">
    <location>
        <begin position="116"/>
        <end position="500"/>
    </location>
</feature>
<dbReference type="Pfam" id="PF00496">
    <property type="entry name" value="SBP_bac_5"/>
    <property type="match status" value="1"/>
</dbReference>
<dbReference type="PIRSF" id="PIRSF002741">
    <property type="entry name" value="MppA"/>
    <property type="match status" value="1"/>
</dbReference>
<dbReference type="AlphaFoldDB" id="A0A1G6YFZ8"/>
<protein>
    <submittedName>
        <fullName evidence="2">Peptide/nickel transport system substrate-binding protein</fullName>
    </submittedName>
</protein>
<evidence type="ECO:0000313" key="2">
    <source>
        <dbReference type="EMBL" id="SDD88476.1"/>
    </source>
</evidence>
<dbReference type="Proteomes" id="UP000199034">
    <property type="component" value="Unassembled WGS sequence"/>
</dbReference>
<reference evidence="3" key="1">
    <citation type="submission" date="2016-10" db="EMBL/GenBank/DDBJ databases">
        <authorList>
            <person name="Varghese N."/>
            <person name="Submissions S."/>
        </authorList>
    </citation>
    <scope>NUCLEOTIDE SEQUENCE [LARGE SCALE GENOMIC DNA]</scope>
    <source>
        <strain evidence="3">CGMCC 4.6858</strain>
    </source>
</reference>
<evidence type="ECO:0000313" key="3">
    <source>
        <dbReference type="Proteomes" id="UP000199034"/>
    </source>
</evidence>
<dbReference type="Gene3D" id="3.10.105.10">
    <property type="entry name" value="Dipeptide-binding Protein, Domain 3"/>
    <property type="match status" value="1"/>
</dbReference>
<dbReference type="InterPro" id="IPR039424">
    <property type="entry name" value="SBP_5"/>
</dbReference>
<dbReference type="PANTHER" id="PTHR30290:SF83">
    <property type="entry name" value="ABC TRANSPORTER SUBSTRATE-BINDING PROTEIN"/>
    <property type="match status" value="1"/>
</dbReference>
<accession>A0A1G6YFZ8</accession>
<dbReference type="InterPro" id="IPR000914">
    <property type="entry name" value="SBP_5_dom"/>
</dbReference>
<dbReference type="GO" id="GO:0043190">
    <property type="term" value="C:ATP-binding cassette (ABC) transporter complex"/>
    <property type="evidence" value="ECO:0007669"/>
    <property type="project" value="InterPro"/>
</dbReference>
<dbReference type="EMBL" id="FMZM01000012">
    <property type="protein sequence ID" value="SDD88476.1"/>
    <property type="molecule type" value="Genomic_DNA"/>
</dbReference>
<dbReference type="RefSeq" id="WP_090860033.1">
    <property type="nucleotide sequence ID" value="NZ_FMZM01000012.1"/>
</dbReference>
<proteinExistence type="predicted"/>
<evidence type="ECO:0000259" key="1">
    <source>
        <dbReference type="Pfam" id="PF00496"/>
    </source>
</evidence>
<organism evidence="2 3">
    <name type="scientific">Nocardioides lianchengensis</name>
    <dbReference type="NCBI Taxonomy" id="1045774"/>
    <lineage>
        <taxon>Bacteria</taxon>
        <taxon>Bacillati</taxon>
        <taxon>Actinomycetota</taxon>
        <taxon>Actinomycetes</taxon>
        <taxon>Propionibacteriales</taxon>
        <taxon>Nocardioidaceae</taxon>
        <taxon>Nocardioides</taxon>
    </lineage>
</organism>